<evidence type="ECO:0008006" key="3">
    <source>
        <dbReference type="Google" id="ProtNLM"/>
    </source>
</evidence>
<dbReference type="EMBL" id="AP021879">
    <property type="protein sequence ID" value="BBO88503.1"/>
    <property type="molecule type" value="Genomic_DNA"/>
</dbReference>
<dbReference type="RefSeq" id="WP_155309806.1">
    <property type="nucleotide sequence ID" value="NZ_AP021879.1"/>
</dbReference>
<dbReference type="Proteomes" id="UP000422108">
    <property type="component" value="Chromosome"/>
</dbReference>
<evidence type="ECO:0000313" key="2">
    <source>
        <dbReference type="Proteomes" id="UP000422108"/>
    </source>
</evidence>
<sequence>MPTIFRYGPYRFFFYSGDRVEPMHVHIEAEDNIAKIWLDPIRLENSGGFNRSEMGRILNIIREHQIELMEAWNGYFGS</sequence>
<dbReference type="AlphaFoldDB" id="A0A5K8A795"/>
<accession>A0A5K8A795</accession>
<proteinExistence type="predicted"/>
<name>A0A5K8A795_9BACT</name>
<keyword evidence="2" id="KW-1185">Reference proteome</keyword>
<gene>
    <name evidence="1" type="ORF">DSCOOX_16830</name>
</gene>
<evidence type="ECO:0000313" key="1">
    <source>
        <dbReference type="EMBL" id="BBO88503.1"/>
    </source>
</evidence>
<reference evidence="1 2" key="1">
    <citation type="submission" date="2019-11" db="EMBL/GenBank/DDBJ databases">
        <title>Comparative genomics of hydrocarbon-degrading Desulfosarcina strains.</title>
        <authorList>
            <person name="Watanabe M."/>
            <person name="Kojima H."/>
            <person name="Fukui M."/>
        </authorList>
    </citation>
    <scope>NUCLEOTIDE SEQUENCE [LARGE SCALE GENOMIC DNA]</scope>
    <source>
        <strain evidence="2">oXyS1</strain>
    </source>
</reference>
<dbReference type="Pfam" id="PF13711">
    <property type="entry name" value="DUF4160"/>
    <property type="match status" value="1"/>
</dbReference>
<dbReference type="InterPro" id="IPR025427">
    <property type="entry name" value="DUF4160"/>
</dbReference>
<protein>
    <recommendedName>
        <fullName evidence="3">DUF4160 domain-containing protein</fullName>
    </recommendedName>
</protein>
<organism evidence="1 2">
    <name type="scientific">Desulfosarcina ovata subsp. ovata</name>
    <dbReference type="NCBI Taxonomy" id="2752305"/>
    <lineage>
        <taxon>Bacteria</taxon>
        <taxon>Pseudomonadati</taxon>
        <taxon>Thermodesulfobacteriota</taxon>
        <taxon>Desulfobacteria</taxon>
        <taxon>Desulfobacterales</taxon>
        <taxon>Desulfosarcinaceae</taxon>
        <taxon>Desulfosarcina</taxon>
    </lineage>
</organism>